<dbReference type="GO" id="GO:0000329">
    <property type="term" value="C:fungal-type vacuole membrane"/>
    <property type="evidence" value="ECO:0007669"/>
    <property type="project" value="TreeGrafter"/>
</dbReference>
<organism evidence="10 11">
    <name type="scientific">Wickerhamomyces ciferrii (strain ATCC 14091 / BCRC 22168 / CBS 111 / JCM 3599 / NBRC 0793 / NRRL Y-1031 F-60-10)</name>
    <name type="common">Yeast</name>
    <name type="synonym">Pichia ciferrii</name>
    <dbReference type="NCBI Taxonomy" id="1206466"/>
    <lineage>
        <taxon>Eukaryota</taxon>
        <taxon>Fungi</taxon>
        <taxon>Dikarya</taxon>
        <taxon>Ascomycota</taxon>
        <taxon>Saccharomycotina</taxon>
        <taxon>Saccharomycetes</taxon>
        <taxon>Phaffomycetales</taxon>
        <taxon>Wickerhamomycetaceae</taxon>
        <taxon>Wickerhamomyces</taxon>
    </lineage>
</organism>
<dbReference type="Proteomes" id="UP000009328">
    <property type="component" value="Unassembled WGS sequence"/>
</dbReference>
<feature type="region of interest" description="Disordered" evidence="7">
    <location>
        <begin position="110"/>
        <end position="129"/>
    </location>
</feature>
<evidence type="ECO:0000256" key="1">
    <source>
        <dbReference type="ARBA" id="ARBA00004141"/>
    </source>
</evidence>
<dbReference type="PANTHER" id="PTHR16201:SF34">
    <property type="entry name" value="LYSOSOMAL AMINO ACID TRANSPORTER 1"/>
    <property type="match status" value="1"/>
</dbReference>
<keyword evidence="3 8" id="KW-1133">Transmembrane helix</keyword>
<name>K0KT24_WICCF</name>
<feature type="transmembrane region" description="Helical" evidence="8">
    <location>
        <begin position="76"/>
        <end position="96"/>
    </location>
</feature>
<proteinExistence type="inferred from homology"/>
<evidence type="ECO:0000256" key="8">
    <source>
        <dbReference type="SAM" id="Phobius"/>
    </source>
</evidence>
<comment type="caution">
    <text evidence="10">The sequence shown here is derived from an EMBL/GenBank/DDBJ whole genome shotgun (WGS) entry which is preliminary data.</text>
</comment>
<feature type="transmembrane region" description="Helical" evidence="8">
    <location>
        <begin position="226"/>
        <end position="245"/>
    </location>
</feature>
<dbReference type="STRING" id="1206466.K0KT24"/>
<dbReference type="SMART" id="SM00679">
    <property type="entry name" value="CTNS"/>
    <property type="match status" value="2"/>
</dbReference>
<evidence type="ECO:0000256" key="2">
    <source>
        <dbReference type="ARBA" id="ARBA00022692"/>
    </source>
</evidence>
<dbReference type="FunFam" id="1.20.1280.290:FF:000009">
    <property type="entry name" value="PQ loop repeat family protein"/>
    <property type="match status" value="1"/>
</dbReference>
<gene>
    <name evidence="10" type="ORF">BN7_5878</name>
</gene>
<dbReference type="InParanoid" id="K0KT24"/>
<evidence type="ECO:0000313" key="10">
    <source>
        <dbReference type="EMBL" id="CCH46286.1"/>
    </source>
</evidence>
<dbReference type="eggNOG" id="KOG2913">
    <property type="taxonomic scope" value="Eukaryota"/>
</dbReference>
<dbReference type="AlphaFoldDB" id="K0KT24"/>
<reference evidence="10 11" key="1">
    <citation type="journal article" date="2012" name="Eukaryot. Cell">
        <title>Draft genome sequence of Wickerhamomyces ciferrii NRRL Y-1031 F-60-10.</title>
        <authorList>
            <person name="Schneider J."/>
            <person name="Andrea H."/>
            <person name="Blom J."/>
            <person name="Jaenicke S."/>
            <person name="Ruckert C."/>
            <person name="Schorsch C."/>
            <person name="Szczepanowski R."/>
            <person name="Farwick M."/>
            <person name="Goesmann A."/>
            <person name="Puhler A."/>
            <person name="Schaffer S."/>
            <person name="Tauch A."/>
            <person name="Kohler T."/>
            <person name="Brinkrolf K."/>
        </authorList>
    </citation>
    <scope>NUCLEOTIDE SEQUENCE [LARGE SCALE GENOMIC DNA]</scope>
    <source>
        <strain evidence="11">ATCC 14091 / BCRC 22168 / CBS 111 / JCM 3599 / NBRC 0793 / NRRL Y-1031 F-60-10</strain>
    </source>
</reference>
<dbReference type="Pfam" id="PF04193">
    <property type="entry name" value="PQ-loop"/>
    <property type="match status" value="2"/>
</dbReference>
<dbReference type="EMBL" id="CAIF01000236">
    <property type="protein sequence ID" value="CCH46286.1"/>
    <property type="molecule type" value="Genomic_DNA"/>
</dbReference>
<keyword evidence="2 8" id="KW-0812">Transmembrane</keyword>
<comment type="catalytic activity">
    <reaction evidence="6">
        <text>L-histidine(out) + L-arginine(in) = L-histidine(in) + L-arginine(out)</text>
        <dbReference type="Rhea" id="RHEA:71063"/>
        <dbReference type="ChEBI" id="CHEBI:32682"/>
        <dbReference type="ChEBI" id="CHEBI:57595"/>
    </reaction>
</comment>
<evidence type="ECO:0000256" key="7">
    <source>
        <dbReference type="SAM" id="MobiDB-lite"/>
    </source>
</evidence>
<dbReference type="PROSITE" id="PS00028">
    <property type="entry name" value="ZINC_FINGER_C2H2_1"/>
    <property type="match status" value="1"/>
</dbReference>
<accession>K0KT24</accession>
<feature type="transmembrane region" description="Helical" evidence="8">
    <location>
        <begin position="47"/>
        <end position="69"/>
    </location>
</feature>
<dbReference type="InterPro" id="IPR006603">
    <property type="entry name" value="PQ-loop_rpt"/>
</dbReference>
<evidence type="ECO:0000256" key="3">
    <source>
        <dbReference type="ARBA" id="ARBA00022989"/>
    </source>
</evidence>
<dbReference type="InterPro" id="IPR051415">
    <property type="entry name" value="LAAT-1"/>
</dbReference>
<evidence type="ECO:0000256" key="6">
    <source>
        <dbReference type="ARBA" id="ARBA00050768"/>
    </source>
</evidence>
<keyword evidence="11" id="KW-1185">Reference proteome</keyword>
<feature type="transmembrane region" description="Helical" evidence="8">
    <location>
        <begin position="190"/>
        <end position="206"/>
    </location>
</feature>
<dbReference type="FunCoup" id="K0KT24">
    <property type="interactions" value="9"/>
</dbReference>
<evidence type="ECO:0000256" key="5">
    <source>
        <dbReference type="ARBA" id="ARBA00038039"/>
    </source>
</evidence>
<keyword evidence="4 8" id="KW-0472">Membrane</keyword>
<evidence type="ECO:0000313" key="11">
    <source>
        <dbReference type="Proteomes" id="UP000009328"/>
    </source>
</evidence>
<feature type="domain" description="C2H2-type" evidence="9">
    <location>
        <begin position="85"/>
        <end position="109"/>
    </location>
</feature>
<dbReference type="GO" id="GO:0034488">
    <property type="term" value="P:basic amino acid transmembrane export from vacuole"/>
    <property type="evidence" value="ECO:0007669"/>
    <property type="project" value="TreeGrafter"/>
</dbReference>
<sequence length="304" mass="34008">MSGQLCDPKSLTSVLSALSGGASFAASLVASFPQVIETYQQKSVEGISVLFIGIWVVGDLTSLVGCYLTKQLLFQYVLALYYVLCDFVLCGQYYYYGYYLKKHPHLHPHYRRQHSHSHQGGEHNHNTDEHDVNINYGSHNKRQNSKSSLGKAAIGAAVIASNVGQGHALPIGINNVLPSQIGGYEIDPKTYGIIFAWIGAGLYFFARVPQLIKNYQRKSTEDLSPVLFACTLFGNITYTASILLSCEFVYDVDHRWEFFINELPYIIGSAGTIVFDLTYFYQVWLYKGQNKKKNSETQPLLASN</sequence>
<dbReference type="GO" id="GO:0015174">
    <property type="term" value="F:basic amino acid transmembrane transporter activity"/>
    <property type="evidence" value="ECO:0007669"/>
    <property type="project" value="TreeGrafter"/>
</dbReference>
<comment type="similarity">
    <text evidence="5">Belongs to the laat-1 family.</text>
</comment>
<dbReference type="Gene3D" id="1.20.1280.290">
    <property type="match status" value="2"/>
</dbReference>
<comment type="subcellular location">
    <subcellularLocation>
        <location evidence="1">Membrane</location>
        <topology evidence="1">Multi-pass membrane protein</topology>
    </subcellularLocation>
</comment>
<dbReference type="InterPro" id="IPR013087">
    <property type="entry name" value="Znf_C2H2_type"/>
</dbReference>
<evidence type="ECO:0000256" key="4">
    <source>
        <dbReference type="ARBA" id="ARBA00023136"/>
    </source>
</evidence>
<dbReference type="HOGENOM" id="CLU_019699_3_1_1"/>
<evidence type="ECO:0000259" key="9">
    <source>
        <dbReference type="PROSITE" id="PS00028"/>
    </source>
</evidence>
<feature type="transmembrane region" description="Helical" evidence="8">
    <location>
        <begin position="265"/>
        <end position="286"/>
    </location>
</feature>
<feature type="compositionally biased region" description="Basic and acidic residues" evidence="7">
    <location>
        <begin position="119"/>
        <end position="129"/>
    </location>
</feature>
<protein>
    <submittedName>
        <fullName evidence="10">Vacuolar integral membrane protein</fullName>
    </submittedName>
</protein>
<dbReference type="PANTHER" id="PTHR16201">
    <property type="entry name" value="SEVEN TRANSMEMBRANE PROTEIN 1-RELATED"/>
    <property type="match status" value="1"/>
</dbReference>